<dbReference type="InterPro" id="IPR035948">
    <property type="entry name" value="YwqG-like_sf"/>
</dbReference>
<keyword evidence="2" id="KW-1185">Reference proteome</keyword>
<dbReference type="PANTHER" id="PTHR36436:SF6">
    <property type="entry name" value="SLL5081 PROTEIN"/>
    <property type="match status" value="1"/>
</dbReference>
<sequence>MKTHVQFLLSLIVSLMVFGCFAQSSLEVYEQKKEAFTETILKHKWSEPNKIKSIVEPVIVMRTGRNQKIGASKFGGTPDLPEGTEWPKSEGHSMVFFAQLNLNDIANFDQENLLPKTGFLYFFSYFEAPEGDYGAEYEYKKENADYKVLYLDKPLIDLKATKFPKDLVKVYQFKPSPIDFELIFQIPPTIECSAYDVADLNSDDAAIYDQLISDYDNYECEEQMILGTPCPMQYGADFDWALSYLDITDFQDPIQREKVENIRPEFINLFSFPMYDIFEKIGYSNCYFGITKEDLKNKDFDKTVFIMQGT</sequence>
<dbReference type="InterPro" id="IPR015315">
    <property type="entry name" value="DUF1963"/>
</dbReference>
<reference evidence="2" key="1">
    <citation type="journal article" date="2019" name="Int. J. Syst. Evol. Microbiol.">
        <title>The Global Catalogue of Microorganisms (GCM) 10K type strain sequencing project: providing services to taxonomists for standard genome sequencing and annotation.</title>
        <authorList>
            <consortium name="The Broad Institute Genomics Platform"/>
            <consortium name="The Broad Institute Genome Sequencing Center for Infectious Disease"/>
            <person name="Wu L."/>
            <person name="Ma J."/>
        </authorList>
    </citation>
    <scope>NUCLEOTIDE SEQUENCE [LARGE SCALE GENOMIC DNA]</scope>
    <source>
        <strain evidence="2">KCTC 32514</strain>
    </source>
</reference>
<dbReference type="EMBL" id="JBHUOS010000009">
    <property type="protein sequence ID" value="MFD2916398.1"/>
    <property type="molecule type" value="Genomic_DNA"/>
</dbReference>
<dbReference type="PANTHER" id="PTHR36436">
    <property type="entry name" value="SLL5081 PROTEIN"/>
    <property type="match status" value="1"/>
</dbReference>
<dbReference type="Gene3D" id="2.30.320.10">
    <property type="entry name" value="YwqG-like"/>
    <property type="match status" value="1"/>
</dbReference>
<dbReference type="Pfam" id="PF09234">
    <property type="entry name" value="DUF1963"/>
    <property type="match status" value="1"/>
</dbReference>
<dbReference type="Proteomes" id="UP001597548">
    <property type="component" value="Unassembled WGS sequence"/>
</dbReference>
<evidence type="ECO:0000313" key="1">
    <source>
        <dbReference type="EMBL" id="MFD2916398.1"/>
    </source>
</evidence>
<dbReference type="RefSeq" id="WP_194508389.1">
    <property type="nucleotide sequence ID" value="NZ_JADILU010000004.1"/>
</dbReference>
<name>A0ABW5ZWH5_9FLAO</name>
<protein>
    <submittedName>
        <fullName evidence="1">DUF1963 domain-containing protein</fullName>
    </submittedName>
</protein>
<accession>A0ABW5ZWH5</accession>
<proteinExistence type="predicted"/>
<organism evidence="1 2">
    <name type="scientific">Psychroserpens luteus</name>
    <dbReference type="NCBI Taxonomy" id="1434066"/>
    <lineage>
        <taxon>Bacteria</taxon>
        <taxon>Pseudomonadati</taxon>
        <taxon>Bacteroidota</taxon>
        <taxon>Flavobacteriia</taxon>
        <taxon>Flavobacteriales</taxon>
        <taxon>Flavobacteriaceae</taxon>
        <taxon>Psychroserpens</taxon>
    </lineage>
</organism>
<evidence type="ECO:0000313" key="2">
    <source>
        <dbReference type="Proteomes" id="UP001597548"/>
    </source>
</evidence>
<dbReference type="PROSITE" id="PS51257">
    <property type="entry name" value="PROKAR_LIPOPROTEIN"/>
    <property type="match status" value="1"/>
</dbReference>
<gene>
    <name evidence="1" type="ORF">ACFS29_12150</name>
</gene>
<comment type="caution">
    <text evidence="1">The sequence shown here is derived from an EMBL/GenBank/DDBJ whole genome shotgun (WGS) entry which is preliminary data.</text>
</comment>
<dbReference type="SUPFAM" id="SSF103032">
    <property type="entry name" value="Hypothetical protein YwqG"/>
    <property type="match status" value="1"/>
</dbReference>